<sequence>MLNTDLNIEQVDEFYAQLIEAHEDLSTSQSHAMNAALVLLLSNHIGKRTVLENALQIARQTALTSD</sequence>
<accession>A0ABP9M1A7</accession>
<gene>
    <name evidence="1" type="ORF">GCM10023337_12410</name>
</gene>
<evidence type="ECO:0000313" key="2">
    <source>
        <dbReference type="Proteomes" id="UP001500227"/>
    </source>
</evidence>
<organism evidence="1 2">
    <name type="scientific">Paenalcaligenes hermetiae</name>
    <dbReference type="NCBI Taxonomy" id="1157987"/>
    <lineage>
        <taxon>Bacteria</taxon>
        <taxon>Pseudomonadati</taxon>
        <taxon>Pseudomonadota</taxon>
        <taxon>Betaproteobacteria</taxon>
        <taxon>Burkholderiales</taxon>
        <taxon>Alcaligenaceae</taxon>
        <taxon>Paenalcaligenes</taxon>
    </lineage>
</organism>
<protein>
    <submittedName>
        <fullName evidence="1">DUF2783 domain-containing protein</fullName>
    </submittedName>
</protein>
<dbReference type="Proteomes" id="UP001500227">
    <property type="component" value="Unassembled WGS sequence"/>
</dbReference>
<proteinExistence type="predicted"/>
<evidence type="ECO:0000313" key="1">
    <source>
        <dbReference type="EMBL" id="GAA5089471.1"/>
    </source>
</evidence>
<dbReference type="RefSeq" id="WP_300648327.1">
    <property type="nucleotide sequence ID" value="NZ_BAABKD010000009.1"/>
</dbReference>
<dbReference type="Pfam" id="PF10932">
    <property type="entry name" value="DUF2783"/>
    <property type="match status" value="1"/>
</dbReference>
<name>A0ABP9M1A7_9BURK</name>
<reference evidence="2" key="1">
    <citation type="journal article" date="2019" name="Int. J. Syst. Evol. Microbiol.">
        <title>The Global Catalogue of Microorganisms (GCM) 10K type strain sequencing project: providing services to taxonomists for standard genome sequencing and annotation.</title>
        <authorList>
            <consortium name="The Broad Institute Genomics Platform"/>
            <consortium name="The Broad Institute Genome Sequencing Center for Infectious Disease"/>
            <person name="Wu L."/>
            <person name="Ma J."/>
        </authorList>
    </citation>
    <scope>NUCLEOTIDE SEQUENCE [LARGE SCALE GENOMIC DNA]</scope>
    <source>
        <strain evidence="2">JCM 18423</strain>
    </source>
</reference>
<dbReference type="EMBL" id="BAABKD010000009">
    <property type="protein sequence ID" value="GAA5089471.1"/>
    <property type="molecule type" value="Genomic_DNA"/>
</dbReference>
<dbReference type="InterPro" id="IPR021233">
    <property type="entry name" value="DUF2783"/>
</dbReference>
<keyword evidence="2" id="KW-1185">Reference proteome</keyword>
<comment type="caution">
    <text evidence="1">The sequence shown here is derived from an EMBL/GenBank/DDBJ whole genome shotgun (WGS) entry which is preliminary data.</text>
</comment>